<evidence type="ECO:0000256" key="2">
    <source>
        <dbReference type="ARBA" id="ARBA00038350"/>
    </source>
</evidence>
<dbReference type="PANTHER" id="PTHR14359">
    <property type="entry name" value="HOMO-OLIGOMERIC FLAVIN CONTAINING CYS DECARBOXYLASE FAMILY"/>
    <property type="match status" value="1"/>
</dbReference>
<dbReference type="InterPro" id="IPR036551">
    <property type="entry name" value="Flavin_trans-like"/>
</dbReference>
<dbReference type="PANTHER" id="PTHR14359:SF6">
    <property type="entry name" value="PHOSPHOPANTOTHENOYLCYSTEINE DECARBOXYLASE"/>
    <property type="match status" value="1"/>
</dbReference>
<dbReference type="AlphaFoldDB" id="A0A8J8WMG2"/>
<dbReference type="Pfam" id="PF02441">
    <property type="entry name" value="Flavoprotein"/>
    <property type="match status" value="1"/>
</dbReference>
<protein>
    <recommendedName>
        <fullName evidence="3">Flavoprotein domain-containing protein</fullName>
    </recommendedName>
</protein>
<keyword evidence="1" id="KW-0173">Coenzyme A biosynthesis</keyword>
<comment type="caution">
    <text evidence="4">The sequence shown here is derived from an EMBL/GenBank/DDBJ whole genome shotgun (WGS) entry which is preliminary data.</text>
</comment>
<evidence type="ECO:0000313" key="4">
    <source>
        <dbReference type="EMBL" id="KAF7720090.1"/>
    </source>
</evidence>
<dbReference type="GO" id="GO:0004633">
    <property type="term" value="F:phosphopantothenoylcysteine decarboxylase activity"/>
    <property type="evidence" value="ECO:0007669"/>
    <property type="project" value="TreeGrafter"/>
</dbReference>
<comment type="similarity">
    <text evidence="2">Belongs to the HFCD (homooligomeric flavin containing Cys decarboxylase) superfamily.</text>
</comment>
<organism evidence="4 5">
    <name type="scientific">Penicillium ucsense</name>
    <dbReference type="NCBI Taxonomy" id="2839758"/>
    <lineage>
        <taxon>Eukaryota</taxon>
        <taxon>Fungi</taxon>
        <taxon>Dikarya</taxon>
        <taxon>Ascomycota</taxon>
        <taxon>Pezizomycotina</taxon>
        <taxon>Eurotiomycetes</taxon>
        <taxon>Eurotiomycetidae</taxon>
        <taxon>Eurotiales</taxon>
        <taxon>Aspergillaceae</taxon>
        <taxon>Penicillium</taxon>
    </lineage>
</organism>
<dbReference type="SUPFAM" id="SSF52507">
    <property type="entry name" value="Homo-oligomeric flavin-containing Cys decarboxylases, HFCD"/>
    <property type="match status" value="1"/>
</dbReference>
<proteinExistence type="inferred from homology"/>
<dbReference type="OrthoDB" id="1532798at2759"/>
<dbReference type="InterPro" id="IPR003382">
    <property type="entry name" value="Flavoprotein"/>
</dbReference>
<dbReference type="GO" id="GO:0071513">
    <property type="term" value="C:phosphopantothenoylcysteine decarboxylase complex"/>
    <property type="evidence" value="ECO:0007669"/>
    <property type="project" value="TreeGrafter"/>
</dbReference>
<sequence>MSHPNKTAPAEIVAAAVEDGKKHLLLAASGSVATIKLVHIIKALAKHPNLSIRVILTSSAANFLNGTSQEQPTIESLASLPNVDGVYQDQDELRESWTRGAGILHINLRKWAHILVIAPLSANTMAKIVNGMSDNLLTDTVRAWDTTGLEGMEKRIVAFPAMNVAMWVHPVTAQQLRVLQQAWGVKLNQEGKKTGDGWFEVFEPIDKRLACGDLGIGGMREWTEIVSIIEARLDLATHGSS</sequence>
<reference evidence="4" key="1">
    <citation type="journal article" date="2020" name="Front. Microbiol.">
        <title>Gene regulatory networks of Penicillium echinulatum 2HH and Penicillium oxalicum 114-2 inferred by a computational biology approach.</title>
        <authorList>
            <person name="Lenz A.R."/>
            <person name="Galan-Vasquez E."/>
            <person name="Balbinot E."/>
            <person name="De Abreu F.P."/>
            <person name="De Oliveira N.S."/>
            <person name="Da Rosa L.O."/>
            <person name="De Avila E Silva S."/>
            <person name="Camassola M."/>
            <person name="Dillon A.J.P."/>
            <person name="Perez-Rueda E."/>
        </authorList>
    </citation>
    <scope>NUCLEOTIDE SEQUENCE</scope>
    <source>
        <strain evidence="4">S1M29</strain>
    </source>
</reference>
<dbReference type="Proteomes" id="UP000631181">
    <property type="component" value="Unassembled WGS sequence"/>
</dbReference>
<gene>
    <name evidence="4" type="ORF">PECM_000002</name>
</gene>
<accession>A0A8J8WMG2</accession>
<name>A0A8J8WMG2_9EURO</name>
<keyword evidence="5" id="KW-1185">Reference proteome</keyword>
<evidence type="ECO:0000313" key="5">
    <source>
        <dbReference type="Proteomes" id="UP000631181"/>
    </source>
</evidence>
<feature type="domain" description="Flavoprotein" evidence="3">
    <location>
        <begin position="22"/>
        <end position="229"/>
    </location>
</feature>
<dbReference type="EMBL" id="WIWV01000001">
    <property type="protein sequence ID" value="KAF7720090.1"/>
    <property type="molecule type" value="Genomic_DNA"/>
</dbReference>
<dbReference type="GO" id="GO:0015937">
    <property type="term" value="P:coenzyme A biosynthetic process"/>
    <property type="evidence" value="ECO:0007669"/>
    <property type="project" value="UniProtKB-KW"/>
</dbReference>
<dbReference type="GO" id="GO:0010181">
    <property type="term" value="F:FMN binding"/>
    <property type="evidence" value="ECO:0007669"/>
    <property type="project" value="TreeGrafter"/>
</dbReference>
<evidence type="ECO:0000256" key="1">
    <source>
        <dbReference type="ARBA" id="ARBA00022993"/>
    </source>
</evidence>
<evidence type="ECO:0000259" key="3">
    <source>
        <dbReference type="Pfam" id="PF02441"/>
    </source>
</evidence>
<dbReference type="Gene3D" id="3.40.50.1950">
    <property type="entry name" value="Flavin prenyltransferase-like"/>
    <property type="match status" value="1"/>
</dbReference>